<comment type="caution">
    <text evidence="3">The sequence shown here is derived from an EMBL/GenBank/DDBJ whole genome shotgun (WGS) entry which is preliminary data.</text>
</comment>
<dbReference type="InterPro" id="IPR005019">
    <property type="entry name" value="Adenine_glyco"/>
</dbReference>
<keyword evidence="1" id="KW-0479">Metal-binding</keyword>
<dbReference type="GO" id="GO:0006284">
    <property type="term" value="P:base-excision repair"/>
    <property type="evidence" value="ECO:0007669"/>
    <property type="project" value="InterPro"/>
</dbReference>
<feature type="region of interest" description="Disordered" evidence="2">
    <location>
        <begin position="296"/>
        <end position="332"/>
    </location>
</feature>
<dbReference type="Proteomes" id="UP001153069">
    <property type="component" value="Unassembled WGS sequence"/>
</dbReference>
<sequence>MRLEAAILTTFASLLVSQKPTYLLLENQSMTKRTAALAAAAKLSSSVRASKVAKKSPPPAAKKKSSSVKAQKPAKAAASTSVDSEKPWYTIFTKSDPEYDEYMSREWGFEKRGDDALFEKICLEGAQSGLSWLTILRKREAYRSTFHNFDIGKVAVMTAKDVQRILDTNEEDPTNMVVRHRGKIEATINNAKCIQTMYEEEEEEGKEDSKHGIFDSFLWSFVNDKPILNTHWKHGEGLTTALTKTPESEAMSKALKKKGFRFVGPTTCYAMMQSVGMVIDHPAGSPEWHAAVERLGKRPGGYQKDTDVVRDPAADTKPQKAAAKRSKKPNKK</sequence>
<dbReference type="InterPro" id="IPR011257">
    <property type="entry name" value="DNA_glycosylase"/>
</dbReference>
<organism evidence="3 4">
    <name type="scientific">Seminavis robusta</name>
    <dbReference type="NCBI Taxonomy" id="568900"/>
    <lineage>
        <taxon>Eukaryota</taxon>
        <taxon>Sar</taxon>
        <taxon>Stramenopiles</taxon>
        <taxon>Ochrophyta</taxon>
        <taxon>Bacillariophyta</taxon>
        <taxon>Bacillariophyceae</taxon>
        <taxon>Bacillariophycidae</taxon>
        <taxon>Naviculales</taxon>
        <taxon>Naviculaceae</taxon>
        <taxon>Seminavis</taxon>
    </lineage>
</organism>
<dbReference type="EMBL" id="CAICTM010000127">
    <property type="protein sequence ID" value="CAB9502111.1"/>
    <property type="molecule type" value="Genomic_DNA"/>
</dbReference>
<feature type="binding site" evidence="1">
    <location>
        <position position="281"/>
    </location>
    <ligand>
        <name>Zn(2+)</name>
        <dbReference type="ChEBI" id="CHEBI:29105"/>
    </ligand>
</feature>
<dbReference type="AlphaFoldDB" id="A0A9N8DK55"/>
<accession>A0A9N8DK55</accession>
<dbReference type="PANTHER" id="PTHR30037:SF4">
    <property type="entry name" value="DNA-3-METHYLADENINE GLYCOSYLASE I"/>
    <property type="match status" value="1"/>
</dbReference>
<feature type="region of interest" description="Disordered" evidence="2">
    <location>
        <begin position="49"/>
        <end position="79"/>
    </location>
</feature>
<keyword evidence="1" id="KW-0862">Zinc</keyword>
<evidence type="ECO:0000256" key="2">
    <source>
        <dbReference type="SAM" id="MobiDB-lite"/>
    </source>
</evidence>
<dbReference type="PANTHER" id="PTHR30037">
    <property type="entry name" value="DNA-3-METHYLADENINE GLYCOSYLASE 1"/>
    <property type="match status" value="1"/>
</dbReference>
<dbReference type="InterPro" id="IPR052891">
    <property type="entry name" value="DNA-3mA_glycosylase"/>
</dbReference>
<dbReference type="OrthoDB" id="3941538at2759"/>
<evidence type="ECO:0000313" key="3">
    <source>
        <dbReference type="EMBL" id="CAB9502111.1"/>
    </source>
</evidence>
<feature type="compositionally biased region" description="Basic and acidic residues" evidence="2">
    <location>
        <begin position="304"/>
        <end position="318"/>
    </location>
</feature>
<name>A0A9N8DK55_9STRA</name>
<evidence type="ECO:0000256" key="1">
    <source>
        <dbReference type="PIRSR" id="PIRSR605019-1"/>
    </source>
</evidence>
<dbReference type="GO" id="GO:0046872">
    <property type="term" value="F:metal ion binding"/>
    <property type="evidence" value="ECO:0007669"/>
    <property type="project" value="UniProtKB-KW"/>
</dbReference>
<evidence type="ECO:0000313" key="4">
    <source>
        <dbReference type="Proteomes" id="UP001153069"/>
    </source>
</evidence>
<feature type="compositionally biased region" description="Low complexity" evidence="2">
    <location>
        <begin position="67"/>
        <end position="79"/>
    </location>
</feature>
<dbReference type="GO" id="GO:0008725">
    <property type="term" value="F:DNA-3-methyladenine glycosylase activity"/>
    <property type="evidence" value="ECO:0007669"/>
    <property type="project" value="InterPro"/>
</dbReference>
<protein>
    <submittedName>
        <fullName evidence="3">DNA-3-methyladenine glycosylase</fullName>
    </submittedName>
</protein>
<dbReference type="SUPFAM" id="SSF48150">
    <property type="entry name" value="DNA-glycosylase"/>
    <property type="match status" value="1"/>
</dbReference>
<proteinExistence type="predicted"/>
<gene>
    <name evidence="3" type="ORF">SEMRO_128_G061030.1</name>
</gene>
<dbReference type="Pfam" id="PF03352">
    <property type="entry name" value="Adenine_glyco"/>
    <property type="match status" value="1"/>
</dbReference>
<reference evidence="3" key="1">
    <citation type="submission" date="2020-06" db="EMBL/GenBank/DDBJ databases">
        <authorList>
            <consortium name="Plant Systems Biology data submission"/>
        </authorList>
    </citation>
    <scope>NUCLEOTIDE SEQUENCE</scope>
    <source>
        <strain evidence="3">D6</strain>
    </source>
</reference>
<feature type="compositionally biased region" description="Basic residues" evidence="2">
    <location>
        <begin position="322"/>
        <end position="332"/>
    </location>
</feature>
<keyword evidence="4" id="KW-1185">Reference proteome</keyword>
<dbReference type="Gene3D" id="1.10.340.30">
    <property type="entry name" value="Hypothetical protein, domain 2"/>
    <property type="match status" value="1"/>
</dbReference>